<evidence type="ECO:0000256" key="4">
    <source>
        <dbReference type="ARBA" id="ARBA00026118"/>
    </source>
</evidence>
<keyword evidence="8" id="KW-1185">Reference proteome</keyword>
<dbReference type="InterPro" id="IPR045313">
    <property type="entry name" value="CBR1-like"/>
</dbReference>
<dbReference type="PRINTS" id="PR00080">
    <property type="entry name" value="SDRFAMILY"/>
</dbReference>
<dbReference type="Gene3D" id="3.40.50.720">
    <property type="entry name" value="NAD(P)-binding Rossmann-like Domain"/>
    <property type="match status" value="1"/>
</dbReference>
<dbReference type="PANTHER" id="PTHR43963">
    <property type="entry name" value="CARBONYL REDUCTASE 1-RELATED"/>
    <property type="match status" value="1"/>
</dbReference>
<dbReference type="AlphaFoldDB" id="A0A812E174"/>
<dbReference type="PROSITE" id="PS00061">
    <property type="entry name" value="ADH_SHORT"/>
    <property type="match status" value="1"/>
</dbReference>
<keyword evidence="3 7" id="KW-0560">Oxidoreductase</keyword>
<name>A0A812E174_ACAPH</name>
<dbReference type="Proteomes" id="UP000597762">
    <property type="component" value="Unassembled WGS sequence"/>
</dbReference>
<keyword evidence="2" id="KW-0521">NADP</keyword>
<dbReference type="GO" id="GO:0004090">
    <property type="term" value="F:carbonyl reductase (NADPH) activity"/>
    <property type="evidence" value="ECO:0007669"/>
    <property type="project" value="UniProtKB-EC"/>
</dbReference>
<dbReference type="SUPFAM" id="SSF51735">
    <property type="entry name" value="NAD(P)-binding Rossmann-fold domains"/>
    <property type="match status" value="1"/>
</dbReference>
<dbReference type="OrthoDB" id="7289984at2759"/>
<organism evidence="7 8">
    <name type="scientific">Acanthosepion pharaonis</name>
    <name type="common">Pharaoh cuttlefish</name>
    <name type="synonym">Sepia pharaonis</name>
    <dbReference type="NCBI Taxonomy" id="158019"/>
    <lineage>
        <taxon>Eukaryota</taxon>
        <taxon>Metazoa</taxon>
        <taxon>Spiralia</taxon>
        <taxon>Lophotrochozoa</taxon>
        <taxon>Mollusca</taxon>
        <taxon>Cephalopoda</taxon>
        <taxon>Coleoidea</taxon>
        <taxon>Decapodiformes</taxon>
        <taxon>Sepiida</taxon>
        <taxon>Sepiina</taxon>
        <taxon>Sepiidae</taxon>
        <taxon>Acanthosepion</taxon>
    </lineage>
</organism>
<dbReference type="InterPro" id="IPR036291">
    <property type="entry name" value="NAD(P)-bd_dom_sf"/>
</dbReference>
<evidence type="ECO:0000313" key="7">
    <source>
        <dbReference type="EMBL" id="CAE1314300.1"/>
    </source>
</evidence>
<gene>
    <name evidence="7" type="ORF">SPHA_65288</name>
</gene>
<dbReference type="InterPro" id="IPR002347">
    <property type="entry name" value="SDR_fam"/>
</dbReference>
<feature type="compositionally biased region" description="Polar residues" evidence="6">
    <location>
        <begin position="227"/>
        <end position="241"/>
    </location>
</feature>
<evidence type="ECO:0000256" key="5">
    <source>
        <dbReference type="RuleBase" id="RU000363"/>
    </source>
</evidence>
<feature type="region of interest" description="Disordered" evidence="6">
    <location>
        <begin position="227"/>
        <end position="248"/>
    </location>
</feature>
<evidence type="ECO:0000256" key="2">
    <source>
        <dbReference type="ARBA" id="ARBA00022857"/>
    </source>
</evidence>
<dbReference type="PRINTS" id="PR00081">
    <property type="entry name" value="GDHRDH"/>
</dbReference>
<evidence type="ECO:0000313" key="8">
    <source>
        <dbReference type="Proteomes" id="UP000597762"/>
    </source>
</evidence>
<comment type="caution">
    <text evidence="7">The sequence shown here is derived from an EMBL/GenBank/DDBJ whole genome shotgun (WGS) entry which is preliminary data.</text>
</comment>
<dbReference type="EC" id="1.1.1.184" evidence="4"/>
<evidence type="ECO:0000256" key="3">
    <source>
        <dbReference type="ARBA" id="ARBA00023002"/>
    </source>
</evidence>
<dbReference type="EMBL" id="CAHIKZ030004708">
    <property type="protein sequence ID" value="CAE1314300.1"/>
    <property type="molecule type" value="Genomic_DNA"/>
</dbReference>
<dbReference type="CDD" id="cd05324">
    <property type="entry name" value="carb_red_PTCR-like_SDR_c"/>
    <property type="match status" value="1"/>
</dbReference>
<comment type="similarity">
    <text evidence="1 5">Belongs to the short-chain dehydrogenases/reductases (SDR) family.</text>
</comment>
<sequence length="281" mass="31215">MTSTCRAAVVTGSNVGIGFEIVKNLCRQFDGDVYLTSIEKEDGEAAIKIFQDSGFSPKLHQLDVNDTGSVNALKHSLVSNNGGLDILVNNAAIMYKKDSKVPFSEQAAKTLQTNFWGVVNVCDALFPILHPHARVVNISSQLAKKSFEECSETWRSLFQDSNLSKEKLFQMMKQFVCDAEKGKAEVEGWSTHSYGISKLGVMLLTQIQQKDFDNDPRKDIIVNSCNPGWTRTQMGGPNATKSPEEGADTPTFLALLSSALDTQDPLPRGKFWEERTVQEWW</sequence>
<evidence type="ECO:0000256" key="1">
    <source>
        <dbReference type="ARBA" id="ARBA00006484"/>
    </source>
</evidence>
<reference evidence="7" key="1">
    <citation type="submission" date="2021-01" db="EMBL/GenBank/DDBJ databases">
        <authorList>
            <person name="Li R."/>
            <person name="Bekaert M."/>
        </authorList>
    </citation>
    <scope>NUCLEOTIDE SEQUENCE</scope>
    <source>
        <strain evidence="7">Farmed</strain>
    </source>
</reference>
<protein>
    <recommendedName>
        <fullName evidence="4">carbonyl reductase (NADPH)</fullName>
        <ecNumber evidence="4">1.1.1.184</ecNumber>
    </recommendedName>
</protein>
<dbReference type="Pfam" id="PF00106">
    <property type="entry name" value="adh_short"/>
    <property type="match status" value="1"/>
</dbReference>
<proteinExistence type="inferred from homology"/>
<dbReference type="InterPro" id="IPR020904">
    <property type="entry name" value="Sc_DH/Rdtase_CS"/>
</dbReference>
<evidence type="ECO:0000256" key="6">
    <source>
        <dbReference type="SAM" id="MobiDB-lite"/>
    </source>
</evidence>
<dbReference type="PANTHER" id="PTHR43963:SF4">
    <property type="entry name" value="CARBONYL REDUCTASE (NADPH)"/>
    <property type="match status" value="1"/>
</dbReference>
<accession>A0A812E174</accession>